<dbReference type="Proteomes" id="UP000789595">
    <property type="component" value="Unassembled WGS sequence"/>
</dbReference>
<reference evidence="4" key="1">
    <citation type="submission" date="2021-01" db="EMBL/GenBank/DDBJ databases">
        <authorList>
            <person name="Corre E."/>
            <person name="Pelletier E."/>
            <person name="Niang G."/>
            <person name="Scheremetjew M."/>
            <person name="Finn R."/>
            <person name="Kale V."/>
            <person name="Holt S."/>
            <person name="Cochrane G."/>
            <person name="Meng A."/>
            <person name="Brown T."/>
            <person name="Cohen L."/>
        </authorList>
    </citation>
    <scope>NUCLEOTIDE SEQUENCE</scope>
    <source>
        <strain evidence="4">CCMP1756</strain>
    </source>
</reference>
<dbReference type="EMBL" id="HBIW01003661">
    <property type="protein sequence ID" value="CAE0687587.1"/>
    <property type="molecule type" value="Transcribed_RNA"/>
</dbReference>
<keyword evidence="1" id="KW-0175">Coiled coil</keyword>
<name>A0A7S4E3E3_9STRA</name>
<feature type="chain" id="PRO_5035593986" evidence="3">
    <location>
        <begin position="19"/>
        <end position="267"/>
    </location>
</feature>
<keyword evidence="6" id="KW-1185">Reference proteome</keyword>
<sequence length="267" mass="28898">MVQRCLVVLALCLGNSAGLNPIARQQARPKMAAPLQKAAQTNAAIARAAGTVAASLALAWPTTSFAAICDYAPTSDLCAQERQREALKPKAKGDKGKGPAMAIAKPVAKPPAPPASKLTKEAQAVADAEATIAKMEKQKKDMTAQFEAQKKKVDAMPEVQEMMKMKGQMESAVKDYDSSVPRMKAQLPKMKEVRDKKAKKDKFVAQNKARREKKERDAKAAQKKAEDKKRADEKARKEKKAIQEKADAEKKKIAGGGASWSPLTGLF</sequence>
<feature type="region of interest" description="Disordered" evidence="2">
    <location>
        <begin position="172"/>
        <end position="267"/>
    </location>
</feature>
<evidence type="ECO:0000256" key="1">
    <source>
        <dbReference type="SAM" id="Coils"/>
    </source>
</evidence>
<evidence type="ECO:0000256" key="2">
    <source>
        <dbReference type="SAM" id="MobiDB-lite"/>
    </source>
</evidence>
<evidence type="ECO:0000313" key="4">
    <source>
        <dbReference type="EMBL" id="CAE0687587.1"/>
    </source>
</evidence>
<evidence type="ECO:0000313" key="6">
    <source>
        <dbReference type="Proteomes" id="UP000789595"/>
    </source>
</evidence>
<feature type="signal peptide" evidence="3">
    <location>
        <begin position="1"/>
        <end position="18"/>
    </location>
</feature>
<dbReference type="AlphaFoldDB" id="A0A7S4E3E3"/>
<feature type="compositionally biased region" description="Basic and acidic residues" evidence="2">
    <location>
        <begin position="212"/>
        <end position="252"/>
    </location>
</feature>
<organism evidence="4">
    <name type="scientific">Pelagomonas calceolata</name>
    <dbReference type="NCBI Taxonomy" id="35677"/>
    <lineage>
        <taxon>Eukaryota</taxon>
        <taxon>Sar</taxon>
        <taxon>Stramenopiles</taxon>
        <taxon>Ochrophyta</taxon>
        <taxon>Pelagophyceae</taxon>
        <taxon>Pelagomonadales</taxon>
        <taxon>Pelagomonadaceae</taxon>
        <taxon>Pelagomonas</taxon>
    </lineage>
</organism>
<evidence type="ECO:0000256" key="3">
    <source>
        <dbReference type="SAM" id="SignalP"/>
    </source>
</evidence>
<evidence type="ECO:0000313" key="5">
    <source>
        <dbReference type="EMBL" id="CAH0376753.1"/>
    </source>
</evidence>
<proteinExistence type="predicted"/>
<feature type="coiled-coil region" evidence="1">
    <location>
        <begin position="118"/>
        <end position="152"/>
    </location>
</feature>
<reference evidence="5" key="2">
    <citation type="submission" date="2021-11" db="EMBL/GenBank/DDBJ databases">
        <authorList>
            <consortium name="Genoscope - CEA"/>
            <person name="William W."/>
        </authorList>
    </citation>
    <scope>NUCLEOTIDE SEQUENCE</scope>
</reference>
<dbReference type="EMBL" id="CAKKNE010000005">
    <property type="protein sequence ID" value="CAH0376753.1"/>
    <property type="molecule type" value="Genomic_DNA"/>
</dbReference>
<accession>A0A7S4E3E3</accession>
<keyword evidence="3" id="KW-0732">Signal</keyword>
<protein>
    <submittedName>
        <fullName evidence="4">Uncharacterized protein</fullName>
    </submittedName>
</protein>
<gene>
    <name evidence="4" type="ORF">PCAL00307_LOCUS3021</name>
    <name evidence="5" type="ORF">PECAL_5P13510</name>
</gene>